<sequence>MYTMKQACKLTNLPYETLKFYCNEGLIPNIKRDKNNYRVFDERNIRWINNMQCLKRCGMSIKEMKDYLKLCLEGQPTIPARMEMLAKHRKELLAKINELNENLAYLDYKNEFYQNVLDGKIPYKSDLIRTDD</sequence>
<feature type="coiled-coil region" evidence="5">
    <location>
        <begin position="82"/>
        <end position="109"/>
    </location>
</feature>
<dbReference type="AlphaFoldDB" id="A0A921L888"/>
<dbReference type="CDD" id="cd01109">
    <property type="entry name" value="HTH_YyaN"/>
    <property type="match status" value="1"/>
</dbReference>
<dbReference type="PROSITE" id="PS50937">
    <property type="entry name" value="HTH_MERR_2"/>
    <property type="match status" value="1"/>
</dbReference>
<dbReference type="PANTHER" id="PTHR30204">
    <property type="entry name" value="REDOX-CYCLING DRUG-SENSING TRANSCRIPTIONAL ACTIVATOR SOXR"/>
    <property type="match status" value="1"/>
</dbReference>
<accession>A0A921L888</accession>
<dbReference type="Proteomes" id="UP000780768">
    <property type="component" value="Unassembled WGS sequence"/>
</dbReference>
<evidence type="ECO:0000313" key="8">
    <source>
        <dbReference type="Proteomes" id="UP000780768"/>
    </source>
</evidence>
<keyword evidence="4" id="KW-0804">Transcription</keyword>
<keyword evidence="3" id="KW-0238">DNA-binding</keyword>
<evidence type="ECO:0000313" key="7">
    <source>
        <dbReference type="EMBL" id="HJF85498.1"/>
    </source>
</evidence>
<dbReference type="Pfam" id="PF13411">
    <property type="entry name" value="MerR_1"/>
    <property type="match status" value="1"/>
</dbReference>
<dbReference type="GO" id="GO:0003677">
    <property type="term" value="F:DNA binding"/>
    <property type="evidence" value="ECO:0007669"/>
    <property type="project" value="UniProtKB-KW"/>
</dbReference>
<dbReference type="SUPFAM" id="SSF46955">
    <property type="entry name" value="Putative DNA-binding domain"/>
    <property type="match status" value="1"/>
</dbReference>
<dbReference type="SMART" id="SM00422">
    <property type="entry name" value="HTH_MERR"/>
    <property type="match status" value="1"/>
</dbReference>
<name>A0A921L888_9FIRM</name>
<evidence type="ECO:0000256" key="2">
    <source>
        <dbReference type="ARBA" id="ARBA00023015"/>
    </source>
</evidence>
<comment type="caution">
    <text evidence="7">The sequence shown here is derived from an EMBL/GenBank/DDBJ whole genome shotgun (WGS) entry which is preliminary data.</text>
</comment>
<dbReference type="InterPro" id="IPR000551">
    <property type="entry name" value="MerR-type_HTH_dom"/>
</dbReference>
<dbReference type="InterPro" id="IPR047057">
    <property type="entry name" value="MerR_fam"/>
</dbReference>
<dbReference type="PANTHER" id="PTHR30204:SF69">
    <property type="entry name" value="MERR-FAMILY TRANSCRIPTIONAL REGULATOR"/>
    <property type="match status" value="1"/>
</dbReference>
<dbReference type="RefSeq" id="WP_289547987.1">
    <property type="nucleotide sequence ID" value="NZ_CAKMHU010000011.1"/>
</dbReference>
<evidence type="ECO:0000256" key="4">
    <source>
        <dbReference type="ARBA" id="ARBA00023163"/>
    </source>
</evidence>
<proteinExistence type="predicted"/>
<reference evidence="7" key="2">
    <citation type="submission" date="2021-09" db="EMBL/GenBank/DDBJ databases">
        <authorList>
            <person name="Gilroy R."/>
        </authorList>
    </citation>
    <scope>NUCLEOTIDE SEQUENCE</scope>
    <source>
        <strain evidence="7">7318</strain>
    </source>
</reference>
<evidence type="ECO:0000256" key="3">
    <source>
        <dbReference type="ARBA" id="ARBA00023125"/>
    </source>
</evidence>
<keyword evidence="2" id="KW-0805">Transcription regulation</keyword>
<gene>
    <name evidence="7" type="ORF">K8V65_07550</name>
</gene>
<dbReference type="EMBL" id="DYVR01000209">
    <property type="protein sequence ID" value="HJF85498.1"/>
    <property type="molecule type" value="Genomic_DNA"/>
</dbReference>
<evidence type="ECO:0000259" key="6">
    <source>
        <dbReference type="PROSITE" id="PS50937"/>
    </source>
</evidence>
<keyword evidence="5" id="KW-0175">Coiled coil</keyword>
<dbReference type="GO" id="GO:0003700">
    <property type="term" value="F:DNA-binding transcription factor activity"/>
    <property type="evidence" value="ECO:0007669"/>
    <property type="project" value="InterPro"/>
</dbReference>
<evidence type="ECO:0000256" key="1">
    <source>
        <dbReference type="ARBA" id="ARBA00022491"/>
    </source>
</evidence>
<protein>
    <submittedName>
        <fullName evidence="7">MerR family transcriptional regulator</fullName>
    </submittedName>
</protein>
<dbReference type="Gene3D" id="1.10.1660.10">
    <property type="match status" value="1"/>
</dbReference>
<dbReference type="InterPro" id="IPR009061">
    <property type="entry name" value="DNA-bd_dom_put_sf"/>
</dbReference>
<organism evidence="7 8">
    <name type="scientific">Megamonas hypermegale</name>
    <dbReference type="NCBI Taxonomy" id="158847"/>
    <lineage>
        <taxon>Bacteria</taxon>
        <taxon>Bacillati</taxon>
        <taxon>Bacillota</taxon>
        <taxon>Negativicutes</taxon>
        <taxon>Selenomonadales</taxon>
        <taxon>Selenomonadaceae</taxon>
        <taxon>Megamonas</taxon>
    </lineage>
</organism>
<feature type="domain" description="HTH merR-type" evidence="6">
    <location>
        <begin position="1"/>
        <end position="70"/>
    </location>
</feature>
<evidence type="ECO:0000256" key="5">
    <source>
        <dbReference type="SAM" id="Coils"/>
    </source>
</evidence>
<keyword evidence="1" id="KW-0678">Repressor</keyword>
<reference evidence="7" key="1">
    <citation type="journal article" date="2021" name="PeerJ">
        <title>Extensive microbial diversity within the chicken gut microbiome revealed by metagenomics and culture.</title>
        <authorList>
            <person name="Gilroy R."/>
            <person name="Ravi A."/>
            <person name="Getino M."/>
            <person name="Pursley I."/>
            <person name="Horton D.L."/>
            <person name="Alikhan N.F."/>
            <person name="Baker D."/>
            <person name="Gharbi K."/>
            <person name="Hall N."/>
            <person name="Watson M."/>
            <person name="Adriaenssens E.M."/>
            <person name="Foster-Nyarko E."/>
            <person name="Jarju S."/>
            <person name="Secka A."/>
            <person name="Antonio M."/>
            <person name="Oren A."/>
            <person name="Chaudhuri R.R."/>
            <person name="La Ragione R."/>
            <person name="Hildebrand F."/>
            <person name="Pallen M.J."/>
        </authorList>
    </citation>
    <scope>NUCLEOTIDE SEQUENCE</scope>
    <source>
        <strain evidence="7">7318</strain>
    </source>
</reference>